<dbReference type="EMBL" id="JBHSXS010000057">
    <property type="protein sequence ID" value="MFC6886640.1"/>
    <property type="molecule type" value="Genomic_DNA"/>
</dbReference>
<dbReference type="NCBIfam" id="TIGR01256">
    <property type="entry name" value="modA"/>
    <property type="match status" value="1"/>
</dbReference>
<evidence type="ECO:0000256" key="1">
    <source>
        <dbReference type="ARBA" id="ARBA00009175"/>
    </source>
</evidence>
<evidence type="ECO:0000313" key="5">
    <source>
        <dbReference type="EMBL" id="MFC6886640.1"/>
    </source>
</evidence>
<dbReference type="Gene3D" id="3.40.190.10">
    <property type="entry name" value="Periplasmic binding protein-like II"/>
    <property type="match status" value="2"/>
</dbReference>
<accession>A0ABW2D208</accession>
<keyword evidence="2" id="KW-0479">Metal-binding</keyword>
<keyword evidence="3" id="KW-0732">Signal</keyword>
<dbReference type="SUPFAM" id="SSF53850">
    <property type="entry name" value="Periplasmic binding protein-like II"/>
    <property type="match status" value="1"/>
</dbReference>
<dbReference type="CDD" id="cd13538">
    <property type="entry name" value="PBP2_ModA_like_1"/>
    <property type="match status" value="1"/>
</dbReference>
<sequence>MSHQMAGRSPGGPGGPGVRAVRARLPRRASAAAALSLLLAAGCGDTGDGGSGGSGSGSGGTLTVFAAASLTESFTALGKSFESSHAGVKVRFNFGGSSTLAQQIAQGAPADVFAAASPATMKPVSDGGDAAGPPRVFARNRLVIAVPKDDPGKVKAVSDLSRPGLKVVLCAERVPCGAAAETALAAAGVKVAPASREQDVKAVLTKVRLGEADAGLVYRSDARSASPQVKGIEFAESAKAVNDYPITVLKKAPKAALAGEFVKLVLSPQGRTALTGAGFETP</sequence>
<dbReference type="PIRSF" id="PIRSF004846">
    <property type="entry name" value="ModA"/>
    <property type="match status" value="1"/>
</dbReference>
<evidence type="ECO:0000256" key="3">
    <source>
        <dbReference type="ARBA" id="ARBA00022729"/>
    </source>
</evidence>
<dbReference type="InterPro" id="IPR050682">
    <property type="entry name" value="ModA/WtpA"/>
</dbReference>
<evidence type="ECO:0000256" key="2">
    <source>
        <dbReference type="ARBA" id="ARBA00022723"/>
    </source>
</evidence>
<feature type="region of interest" description="Disordered" evidence="4">
    <location>
        <begin position="1"/>
        <end position="20"/>
    </location>
</feature>
<comment type="caution">
    <text evidence="5">The sequence shown here is derived from an EMBL/GenBank/DDBJ whole genome shotgun (WGS) entry which is preliminary data.</text>
</comment>
<dbReference type="PANTHER" id="PTHR30632">
    <property type="entry name" value="MOLYBDATE-BINDING PERIPLASMIC PROTEIN"/>
    <property type="match status" value="1"/>
</dbReference>
<evidence type="ECO:0000313" key="6">
    <source>
        <dbReference type="Proteomes" id="UP001596380"/>
    </source>
</evidence>
<dbReference type="RefSeq" id="WP_309239927.1">
    <property type="nucleotide sequence ID" value="NZ_JBHSXS010000057.1"/>
</dbReference>
<comment type="similarity">
    <text evidence="1">Belongs to the bacterial solute-binding protein ModA family.</text>
</comment>
<dbReference type="Pfam" id="PF13531">
    <property type="entry name" value="SBP_bac_11"/>
    <property type="match status" value="1"/>
</dbReference>
<gene>
    <name evidence="5" type="primary">modA</name>
    <name evidence="5" type="ORF">ACFQKB_43245</name>
</gene>
<keyword evidence="6" id="KW-1185">Reference proteome</keyword>
<name>A0ABW2D208_9ACTN</name>
<protein>
    <submittedName>
        <fullName evidence="5">Molybdate ABC transporter substrate-binding protein</fullName>
    </submittedName>
</protein>
<dbReference type="PANTHER" id="PTHR30632:SF0">
    <property type="entry name" value="SULFATE-BINDING PROTEIN"/>
    <property type="match status" value="1"/>
</dbReference>
<proteinExistence type="inferred from homology"/>
<evidence type="ECO:0000256" key="4">
    <source>
        <dbReference type="SAM" id="MobiDB-lite"/>
    </source>
</evidence>
<organism evidence="5 6">
    <name type="scientific">Actinomadura yumaensis</name>
    <dbReference type="NCBI Taxonomy" id="111807"/>
    <lineage>
        <taxon>Bacteria</taxon>
        <taxon>Bacillati</taxon>
        <taxon>Actinomycetota</taxon>
        <taxon>Actinomycetes</taxon>
        <taxon>Streptosporangiales</taxon>
        <taxon>Thermomonosporaceae</taxon>
        <taxon>Actinomadura</taxon>
    </lineage>
</organism>
<dbReference type="InterPro" id="IPR005950">
    <property type="entry name" value="ModA"/>
</dbReference>
<reference evidence="6" key="1">
    <citation type="journal article" date="2019" name="Int. J. Syst. Evol. Microbiol.">
        <title>The Global Catalogue of Microorganisms (GCM) 10K type strain sequencing project: providing services to taxonomists for standard genome sequencing and annotation.</title>
        <authorList>
            <consortium name="The Broad Institute Genomics Platform"/>
            <consortium name="The Broad Institute Genome Sequencing Center for Infectious Disease"/>
            <person name="Wu L."/>
            <person name="Ma J."/>
        </authorList>
    </citation>
    <scope>NUCLEOTIDE SEQUENCE [LARGE SCALE GENOMIC DNA]</scope>
    <source>
        <strain evidence="6">JCM 3369</strain>
    </source>
</reference>
<dbReference type="Proteomes" id="UP001596380">
    <property type="component" value="Unassembled WGS sequence"/>
</dbReference>